<keyword evidence="2" id="KW-0812">Transmembrane</keyword>
<dbReference type="EMBL" id="FZNW01000001">
    <property type="protein sequence ID" value="SNR27990.1"/>
    <property type="molecule type" value="Genomic_DNA"/>
</dbReference>
<name>A0A238V0J7_9PSEU</name>
<accession>A0A238V0J7</accession>
<evidence type="ECO:0000313" key="4">
    <source>
        <dbReference type="Proteomes" id="UP000198348"/>
    </source>
</evidence>
<organism evidence="3 4">
    <name type="scientific">Haloechinothrix alba</name>
    <dbReference type="NCBI Taxonomy" id="664784"/>
    <lineage>
        <taxon>Bacteria</taxon>
        <taxon>Bacillati</taxon>
        <taxon>Actinomycetota</taxon>
        <taxon>Actinomycetes</taxon>
        <taxon>Pseudonocardiales</taxon>
        <taxon>Pseudonocardiaceae</taxon>
        <taxon>Haloechinothrix</taxon>
    </lineage>
</organism>
<keyword evidence="2" id="KW-0472">Membrane</keyword>
<dbReference type="AlphaFoldDB" id="A0A238V0J7"/>
<keyword evidence="4" id="KW-1185">Reference proteome</keyword>
<proteinExistence type="predicted"/>
<sequence length="113" mass="10874">MPDPEPPTSSADTGHVQPGSAGSSGGWWAGAIAFLAVACCAVPVLLSGGVLGGIAGFGMGGVAGTVALVVAVAILSVAGVVLARRRRAGAGCRLPDAGMRGDGQAGPIDDHRT</sequence>
<feature type="region of interest" description="Disordered" evidence="1">
    <location>
        <begin position="1"/>
        <end position="24"/>
    </location>
</feature>
<protein>
    <submittedName>
        <fullName evidence="3">Mercuric ion transport protein</fullName>
    </submittedName>
</protein>
<dbReference type="RefSeq" id="WP_089299493.1">
    <property type="nucleotide sequence ID" value="NZ_FZNW01000001.1"/>
</dbReference>
<evidence type="ECO:0000256" key="2">
    <source>
        <dbReference type="SAM" id="Phobius"/>
    </source>
</evidence>
<evidence type="ECO:0000313" key="3">
    <source>
        <dbReference type="EMBL" id="SNR27990.1"/>
    </source>
</evidence>
<dbReference type="Proteomes" id="UP000198348">
    <property type="component" value="Unassembled WGS sequence"/>
</dbReference>
<keyword evidence="2" id="KW-1133">Transmembrane helix</keyword>
<feature type="region of interest" description="Disordered" evidence="1">
    <location>
        <begin position="93"/>
        <end position="113"/>
    </location>
</feature>
<feature type="transmembrane region" description="Helical" evidence="2">
    <location>
        <begin position="27"/>
        <end position="55"/>
    </location>
</feature>
<feature type="transmembrane region" description="Helical" evidence="2">
    <location>
        <begin position="61"/>
        <end position="83"/>
    </location>
</feature>
<reference evidence="3 4" key="1">
    <citation type="submission" date="2017-06" db="EMBL/GenBank/DDBJ databases">
        <authorList>
            <person name="Kim H.J."/>
            <person name="Triplett B.A."/>
        </authorList>
    </citation>
    <scope>NUCLEOTIDE SEQUENCE [LARGE SCALE GENOMIC DNA]</scope>
    <source>
        <strain evidence="3 4">DSM 45207</strain>
    </source>
</reference>
<evidence type="ECO:0000256" key="1">
    <source>
        <dbReference type="SAM" id="MobiDB-lite"/>
    </source>
</evidence>
<gene>
    <name evidence="3" type="ORF">SAMN06265360_101150</name>
</gene>